<reference evidence="2 3" key="1">
    <citation type="journal article" date="2012" name="Genome Biol.">
        <title>Genome and low-iron response of an oceanic diatom adapted to chronic iron limitation.</title>
        <authorList>
            <person name="Lommer M."/>
            <person name="Specht M."/>
            <person name="Roy A.S."/>
            <person name="Kraemer L."/>
            <person name="Andreson R."/>
            <person name="Gutowska M.A."/>
            <person name="Wolf J."/>
            <person name="Bergner S.V."/>
            <person name="Schilhabel M.B."/>
            <person name="Klostermeier U.C."/>
            <person name="Beiko R.G."/>
            <person name="Rosenstiel P."/>
            <person name="Hippler M."/>
            <person name="Laroche J."/>
        </authorList>
    </citation>
    <scope>NUCLEOTIDE SEQUENCE [LARGE SCALE GENOMIC DNA]</scope>
    <source>
        <strain evidence="2 3">CCMP1005</strain>
    </source>
</reference>
<dbReference type="EMBL" id="AGNL01023899">
    <property type="protein sequence ID" value="EJK58957.1"/>
    <property type="molecule type" value="Genomic_DNA"/>
</dbReference>
<evidence type="ECO:0000313" key="3">
    <source>
        <dbReference type="Proteomes" id="UP000266841"/>
    </source>
</evidence>
<keyword evidence="3" id="KW-1185">Reference proteome</keyword>
<protein>
    <recommendedName>
        <fullName evidence="4">B30.2/SPRY domain-containing protein</fullName>
    </recommendedName>
</protein>
<accession>K0SKF4</accession>
<organism evidence="2 3">
    <name type="scientific">Thalassiosira oceanica</name>
    <name type="common">Marine diatom</name>
    <dbReference type="NCBI Taxonomy" id="159749"/>
    <lineage>
        <taxon>Eukaryota</taxon>
        <taxon>Sar</taxon>
        <taxon>Stramenopiles</taxon>
        <taxon>Ochrophyta</taxon>
        <taxon>Bacillariophyta</taxon>
        <taxon>Coscinodiscophyceae</taxon>
        <taxon>Thalassiosirophycidae</taxon>
        <taxon>Thalassiosirales</taxon>
        <taxon>Thalassiosiraceae</taxon>
        <taxon>Thalassiosira</taxon>
    </lineage>
</organism>
<proteinExistence type="predicted"/>
<dbReference type="AlphaFoldDB" id="K0SKF4"/>
<feature type="compositionally biased region" description="Basic and acidic residues" evidence="1">
    <location>
        <begin position="34"/>
        <end position="63"/>
    </location>
</feature>
<evidence type="ECO:0000256" key="1">
    <source>
        <dbReference type="SAM" id="MobiDB-lite"/>
    </source>
</evidence>
<comment type="caution">
    <text evidence="2">The sequence shown here is derived from an EMBL/GenBank/DDBJ whole genome shotgun (WGS) entry which is preliminary data.</text>
</comment>
<evidence type="ECO:0000313" key="2">
    <source>
        <dbReference type="EMBL" id="EJK58957.1"/>
    </source>
</evidence>
<feature type="region of interest" description="Disordered" evidence="1">
    <location>
        <begin position="26"/>
        <end position="63"/>
    </location>
</feature>
<evidence type="ECO:0008006" key="4">
    <source>
        <dbReference type="Google" id="ProtNLM"/>
    </source>
</evidence>
<dbReference type="OrthoDB" id="236214at2759"/>
<dbReference type="Gene3D" id="2.60.120.920">
    <property type="match status" value="1"/>
</dbReference>
<sequence length="407" mass="45361">MDDFSRGLVRRIDALEEARSDLASKVEALQSDNESLKRETNRVAERLKKKTDPDGLARENATPREEIASLKCGESYGESMAEVSRKRLKTEHLALTTLGNDAQVHIASFLGAKGIACLGQTCGHFGMGRVGTDGQMTSLVEDLAGQVINDSVSDYEKSVLVGRGKVKMLRELEMMRSPLCFEQLIGSADAIRYSQPEDKSKIKLLTPQDLHDAIAISNHEMRVGRHYVTFHMTEVEGRFDDIEVEVEGGESGALELGVIRPIKDWDKKGLQDFDPMCFSMNKHKYRKLLMAEKTDEWGDDLHCCSYYSGEGTCYFANWNDEDEDDDWEGDEWEGMEPARLVDGFALGLLLDLDAGTLSVFKDGRKLGVMKEGLTGSYCWFVNRIVVPSSGKVSINVKRGVPPETNDP</sequence>
<dbReference type="Proteomes" id="UP000266841">
    <property type="component" value="Unassembled WGS sequence"/>
</dbReference>
<gene>
    <name evidence="2" type="ORF">THAOC_20878</name>
</gene>
<name>K0SKF4_THAOC</name>
<dbReference type="InterPro" id="IPR043136">
    <property type="entry name" value="B30.2/SPRY_sf"/>
</dbReference>